<keyword evidence="2" id="KW-0805">Transcription regulation</keyword>
<evidence type="ECO:0000256" key="4">
    <source>
        <dbReference type="ARBA" id="ARBA00023163"/>
    </source>
</evidence>
<keyword evidence="4" id="KW-0804">Transcription</keyword>
<dbReference type="GO" id="GO:0006355">
    <property type="term" value="P:regulation of DNA-templated transcription"/>
    <property type="evidence" value="ECO:0007669"/>
    <property type="project" value="InterPro"/>
</dbReference>
<evidence type="ECO:0000256" key="5">
    <source>
        <dbReference type="PROSITE-ProRule" id="PRU01091"/>
    </source>
</evidence>
<comment type="similarity">
    <text evidence="1">Belongs to the AfsR/DnrI/RedD regulatory family.</text>
</comment>
<dbReference type="SMART" id="SM00382">
    <property type="entry name" value="AAA"/>
    <property type="match status" value="1"/>
</dbReference>
<dbReference type="AlphaFoldDB" id="C5C011"/>
<gene>
    <name evidence="7" type="ordered locus">Bcav_3097</name>
</gene>
<dbReference type="PANTHER" id="PTHR35807">
    <property type="entry name" value="TRANSCRIPTIONAL REGULATOR REDD-RELATED"/>
    <property type="match status" value="1"/>
</dbReference>
<dbReference type="SUPFAM" id="SSF46894">
    <property type="entry name" value="C-terminal effector domain of the bipartite response regulators"/>
    <property type="match status" value="1"/>
</dbReference>
<dbReference type="PROSITE" id="PS51755">
    <property type="entry name" value="OMPR_PHOB"/>
    <property type="match status" value="1"/>
</dbReference>
<dbReference type="CDD" id="cd15831">
    <property type="entry name" value="BTAD"/>
    <property type="match status" value="1"/>
</dbReference>
<dbReference type="PANTHER" id="PTHR35807:SF1">
    <property type="entry name" value="TRANSCRIPTIONAL REGULATOR REDD"/>
    <property type="match status" value="1"/>
</dbReference>
<dbReference type="OrthoDB" id="3691954at2"/>
<dbReference type="InterPro" id="IPR016032">
    <property type="entry name" value="Sig_transdc_resp-reg_C-effctor"/>
</dbReference>
<dbReference type="eggNOG" id="COG3629">
    <property type="taxonomic scope" value="Bacteria"/>
</dbReference>
<dbReference type="GO" id="GO:0043531">
    <property type="term" value="F:ADP binding"/>
    <property type="evidence" value="ECO:0007669"/>
    <property type="project" value="InterPro"/>
</dbReference>
<evidence type="ECO:0000313" key="8">
    <source>
        <dbReference type="Proteomes" id="UP000007962"/>
    </source>
</evidence>
<dbReference type="RefSeq" id="WP_015883581.1">
    <property type="nucleotide sequence ID" value="NC_012669.1"/>
</dbReference>
<evidence type="ECO:0000256" key="1">
    <source>
        <dbReference type="ARBA" id="ARBA00005820"/>
    </source>
</evidence>
<feature type="domain" description="OmpR/PhoB-type" evidence="6">
    <location>
        <begin position="1"/>
        <end position="88"/>
    </location>
</feature>
<dbReference type="eggNOG" id="COG3903">
    <property type="taxonomic scope" value="Bacteria"/>
</dbReference>
<dbReference type="Gene3D" id="1.25.40.10">
    <property type="entry name" value="Tetratricopeptide repeat domain"/>
    <property type="match status" value="2"/>
</dbReference>
<dbReference type="SUPFAM" id="SSF52540">
    <property type="entry name" value="P-loop containing nucleoside triphosphate hydrolases"/>
    <property type="match status" value="1"/>
</dbReference>
<reference evidence="7 8" key="1">
    <citation type="journal article" date="2009" name="Stand. Genomic Sci.">
        <title>Complete genome sequence of Beutenbergia cavernae type strain (HKI 0122).</title>
        <authorList>
            <person name="Land M."/>
            <person name="Pukall R."/>
            <person name="Abt B."/>
            <person name="Goker M."/>
            <person name="Rohde M."/>
            <person name="Glavina Del Rio T."/>
            <person name="Tice H."/>
            <person name="Copeland A."/>
            <person name="Cheng J.F."/>
            <person name="Lucas S."/>
            <person name="Chen F."/>
            <person name="Nolan M."/>
            <person name="Bruce D."/>
            <person name="Goodwin L."/>
            <person name="Pitluck S."/>
            <person name="Ivanova N."/>
            <person name="Mavromatis K."/>
            <person name="Ovchinnikova G."/>
            <person name="Pati A."/>
            <person name="Chen A."/>
            <person name="Palaniappan K."/>
            <person name="Hauser L."/>
            <person name="Chang Y.J."/>
            <person name="Jefferies C.C."/>
            <person name="Saunders E."/>
            <person name="Brettin T."/>
            <person name="Detter J.C."/>
            <person name="Han C."/>
            <person name="Chain P."/>
            <person name="Bristow J."/>
            <person name="Eisen J.A."/>
            <person name="Markowitz V."/>
            <person name="Hugenholtz P."/>
            <person name="Kyrpides N.C."/>
            <person name="Klenk H.P."/>
            <person name="Lapidus A."/>
        </authorList>
    </citation>
    <scope>NUCLEOTIDE SEQUENCE [LARGE SCALE GENOMIC DNA]</scope>
    <source>
        <strain evidence="8">ATCC BAA-8 / DSM 12333 / NBRC 16432</strain>
    </source>
</reference>
<accession>C5C011</accession>
<dbReference type="Gene3D" id="1.10.10.10">
    <property type="entry name" value="Winged helix-like DNA-binding domain superfamily/Winged helix DNA-binding domain"/>
    <property type="match status" value="1"/>
</dbReference>
<keyword evidence="3 5" id="KW-0238">DNA-binding</keyword>
<dbReference type="InterPro" id="IPR005158">
    <property type="entry name" value="BTAD"/>
</dbReference>
<dbReference type="Proteomes" id="UP000007962">
    <property type="component" value="Chromosome"/>
</dbReference>
<dbReference type="HOGENOM" id="CLU_004665_2_0_11"/>
<dbReference type="InterPro" id="IPR003593">
    <property type="entry name" value="AAA+_ATPase"/>
</dbReference>
<dbReference type="InterPro" id="IPR001867">
    <property type="entry name" value="OmpR/PhoB-type_DNA-bd"/>
</dbReference>
<dbReference type="KEGG" id="bcv:Bcav_3097"/>
<dbReference type="InterPro" id="IPR036388">
    <property type="entry name" value="WH-like_DNA-bd_sf"/>
</dbReference>
<dbReference type="InterPro" id="IPR011990">
    <property type="entry name" value="TPR-like_helical_dom_sf"/>
</dbReference>
<name>C5C011_BEUC1</name>
<dbReference type="STRING" id="471853.Bcav_3097"/>
<evidence type="ECO:0000313" key="7">
    <source>
        <dbReference type="EMBL" id="ACQ81341.1"/>
    </source>
</evidence>
<keyword evidence="8" id="KW-1185">Reference proteome</keyword>
<evidence type="ECO:0000256" key="2">
    <source>
        <dbReference type="ARBA" id="ARBA00023015"/>
    </source>
</evidence>
<dbReference type="SUPFAM" id="SSF48452">
    <property type="entry name" value="TPR-like"/>
    <property type="match status" value="2"/>
</dbReference>
<dbReference type="Pfam" id="PF03704">
    <property type="entry name" value="BTAD"/>
    <property type="match status" value="1"/>
</dbReference>
<dbReference type="SMART" id="SM00862">
    <property type="entry name" value="Trans_reg_C"/>
    <property type="match status" value="1"/>
</dbReference>
<dbReference type="GO" id="GO:0003677">
    <property type="term" value="F:DNA binding"/>
    <property type="evidence" value="ECO:0007669"/>
    <property type="project" value="UniProtKB-UniRule"/>
</dbReference>
<dbReference type="EMBL" id="CP001618">
    <property type="protein sequence ID" value="ACQ81341.1"/>
    <property type="molecule type" value="Genomic_DNA"/>
</dbReference>
<protein>
    <submittedName>
        <fullName evidence="7">Transcriptional regulator, SARP family</fullName>
    </submittedName>
</protein>
<feature type="DNA-binding region" description="OmpR/PhoB-type" evidence="5">
    <location>
        <begin position="1"/>
        <end position="88"/>
    </location>
</feature>
<dbReference type="InterPro" id="IPR051677">
    <property type="entry name" value="AfsR-DnrI-RedD_regulator"/>
</dbReference>
<sequence length="915" mass="97130">MWFGVLGPVEVRGDDGAAVRLPPGRSQVLLALLVDARPHPAGFERLLGEIWPDGTGTRAALQVLVHRLRRRLGPDRVLLEPGGYRLRAETAEVDAEAFEAVLRGRGSAQDARAREASLGEALRLWRGEPYTPWAADSPTLALGAARLRETYLDGVTARFSAALDAGRSGDLVGDLVAAVAEHPLHEGLAAQLMLALYRAGRTADALETYRTTRALLVEELGVEPGATIRDLEHAILTEDAALSAPPAAVRHRDVARPAELPPRDPAFAGRDGDVAELVACVRRGGVVTVDGPGGVGKSALAIEVAHAVAEEFDGGVLYVNLRGATPGVAPRDPAVVLERFVAALGGATSSDLDRTVAEYRTRTAATRVLVVLDDAASATQVRQLVPAGGSAVVVTSRPVLGGLGRSDARRHLDVLSPADALEVLAGLVGPERVGAEPEAAARIVAACAHLPLAVRIAGARLAATPARRLGVFADRLDDSQARLDELALDEVAVRSSLAVGLEALDDDGRRLFALLGLVGLTWVTPAAAARLADLPLGVARRRLDDLALARLLDVDAEERYRWHDLVRLVGREHADARLAPEERRLAVRRLYAHYLASAQSVARATNRRTWAVRFSLVPPVDPAGELAVEFADGAAAAGWARSEIGNVEAVADAALAHGGDRTDVAALLTPLTVVLKAKMMYAVADRLFLPFTSARPPLTRADVLMLFDAASVGTDPEVTLGYGERALAGARTLGDGELAVAALDQIGSSHLKAGRLEAALSAQEEGLSLALAGRFDHTVPVVRANMAKTVAALGRYEDAIALYAADLDRVGDLTRAQHLVGIAVNHRRAGRSEQALPLYEEGVAEFRRLGISSYAALYLWNHANALDAVGRSAHAREKRWDSLELLIELGRITREDADEVMRGEPPEDLPAFDGM</sequence>
<organism evidence="7 8">
    <name type="scientific">Beutenbergia cavernae (strain ATCC BAA-8 / DSM 12333 / CCUG 43141 / JCM 11478 / NBRC 16432 / NCIMB 13614 / HKI 0122)</name>
    <dbReference type="NCBI Taxonomy" id="471853"/>
    <lineage>
        <taxon>Bacteria</taxon>
        <taxon>Bacillati</taxon>
        <taxon>Actinomycetota</taxon>
        <taxon>Actinomycetes</taxon>
        <taxon>Micrococcales</taxon>
        <taxon>Beutenbergiaceae</taxon>
        <taxon>Beutenbergia</taxon>
    </lineage>
</organism>
<proteinExistence type="inferred from homology"/>
<evidence type="ECO:0000256" key="3">
    <source>
        <dbReference type="ARBA" id="ARBA00023125"/>
    </source>
</evidence>
<dbReference type="InterPro" id="IPR027417">
    <property type="entry name" value="P-loop_NTPase"/>
</dbReference>
<evidence type="ECO:0000259" key="6">
    <source>
        <dbReference type="PROSITE" id="PS51755"/>
    </source>
</evidence>
<dbReference type="SMART" id="SM01043">
    <property type="entry name" value="BTAD"/>
    <property type="match status" value="1"/>
</dbReference>
<dbReference type="PRINTS" id="PR00364">
    <property type="entry name" value="DISEASERSIST"/>
</dbReference>
<dbReference type="GO" id="GO:0000160">
    <property type="term" value="P:phosphorelay signal transduction system"/>
    <property type="evidence" value="ECO:0007669"/>
    <property type="project" value="InterPro"/>
</dbReference>
<dbReference type="Gene3D" id="3.40.50.300">
    <property type="entry name" value="P-loop containing nucleotide triphosphate hydrolases"/>
    <property type="match status" value="1"/>
</dbReference>